<name>A0ABT5L8D7_9MOLU</name>
<evidence type="ECO:0000256" key="3">
    <source>
        <dbReference type="ARBA" id="ARBA00022801"/>
    </source>
</evidence>
<dbReference type="InterPro" id="IPR001650">
    <property type="entry name" value="Helicase_C-like"/>
</dbReference>
<evidence type="ECO:0000256" key="7">
    <source>
        <dbReference type="ARBA" id="ARBA00023204"/>
    </source>
</evidence>
<dbReference type="InterPro" id="IPR027417">
    <property type="entry name" value="P-loop_NTPase"/>
</dbReference>
<dbReference type="EMBL" id="JANHJP010000002">
    <property type="protein sequence ID" value="MDC9031930.1"/>
    <property type="molecule type" value="Genomic_DNA"/>
</dbReference>
<dbReference type="SUPFAM" id="SSF52540">
    <property type="entry name" value="P-loop containing nucleoside triphosphate hydrolases"/>
    <property type="match status" value="2"/>
</dbReference>
<dbReference type="RefSeq" id="WP_273585152.1">
    <property type="nucleotide sequence ID" value="NZ_JANHJP010000002.1"/>
</dbReference>
<dbReference type="InterPro" id="IPR014001">
    <property type="entry name" value="Helicase_ATP-bd"/>
</dbReference>
<dbReference type="SMART" id="SM00487">
    <property type="entry name" value="DEXDc"/>
    <property type="match status" value="1"/>
</dbReference>
<keyword evidence="7" id="KW-0234">DNA repair</keyword>
<organism evidence="10 11">
    <name type="scientific">Columbia Basin potato purple top phytoplasma</name>
    <dbReference type="NCBI Taxonomy" id="307134"/>
    <lineage>
        <taxon>Bacteria</taxon>
        <taxon>Bacillati</taxon>
        <taxon>Mycoplasmatota</taxon>
        <taxon>Mollicutes</taxon>
        <taxon>Acholeplasmatales</taxon>
        <taxon>Acholeplasmataceae</taxon>
        <taxon>Candidatus Phytoplasma</taxon>
        <taxon>16SrVI (Clover proliferation group)</taxon>
    </lineage>
</organism>
<dbReference type="Proteomes" id="UP001221763">
    <property type="component" value="Unassembled WGS sequence"/>
</dbReference>
<keyword evidence="4 10" id="KW-0347">Helicase</keyword>
<reference evidence="10 11" key="1">
    <citation type="journal article" date="2023" name="Plant">
        <title>Draft Genome Sequence Resource of CBPPT1, a 'Candidatus Phytoplasma trifolii'-Related Strain Associated with Potato Purple Top Disease in the Columbia Basin, U.S.A.</title>
        <authorList>
            <person name="Wei W."/>
            <person name="Shao J."/>
            <person name="Bottner-Parker K.D."/>
            <person name="Zhao Y."/>
        </authorList>
    </citation>
    <scope>NUCLEOTIDE SEQUENCE [LARGE SCALE GENOMIC DNA]</scope>
    <source>
        <strain evidence="10 11">CBPPT1</strain>
    </source>
</reference>
<dbReference type="PROSITE" id="PS51192">
    <property type="entry name" value="HELICASE_ATP_BIND_1"/>
    <property type="match status" value="1"/>
</dbReference>
<evidence type="ECO:0000256" key="2">
    <source>
        <dbReference type="ARBA" id="ARBA00022763"/>
    </source>
</evidence>
<dbReference type="InterPro" id="IPR011545">
    <property type="entry name" value="DEAD/DEAH_box_helicase_dom"/>
</dbReference>
<evidence type="ECO:0000259" key="9">
    <source>
        <dbReference type="PROSITE" id="PS51194"/>
    </source>
</evidence>
<proteinExistence type="predicted"/>
<evidence type="ECO:0000256" key="4">
    <source>
        <dbReference type="ARBA" id="ARBA00022806"/>
    </source>
</evidence>
<dbReference type="GO" id="GO:0004386">
    <property type="term" value="F:helicase activity"/>
    <property type="evidence" value="ECO:0007669"/>
    <property type="project" value="UniProtKB-KW"/>
</dbReference>
<evidence type="ECO:0000313" key="11">
    <source>
        <dbReference type="Proteomes" id="UP001221763"/>
    </source>
</evidence>
<keyword evidence="11" id="KW-1185">Reference proteome</keyword>
<dbReference type="SMART" id="SM00490">
    <property type="entry name" value="HELICc"/>
    <property type="match status" value="1"/>
</dbReference>
<feature type="domain" description="Helicase ATP-binding" evidence="8">
    <location>
        <begin position="261"/>
        <end position="416"/>
    </location>
</feature>
<keyword evidence="1" id="KW-0547">Nucleotide-binding</keyword>
<dbReference type="PANTHER" id="PTHR47964:SF1">
    <property type="entry name" value="ATP-DEPENDENT DNA HELICASE HOMOLOG RECG, CHLOROPLASTIC"/>
    <property type="match status" value="1"/>
</dbReference>
<dbReference type="Pfam" id="PF00270">
    <property type="entry name" value="DEAD"/>
    <property type="match status" value="1"/>
</dbReference>
<keyword evidence="5" id="KW-0067">ATP-binding</keyword>
<keyword evidence="3" id="KW-0378">Hydrolase</keyword>
<protein>
    <submittedName>
        <fullName evidence="10">DEAD/DEAH box helicase</fullName>
    </submittedName>
</protein>
<keyword evidence="6" id="KW-0238">DNA-binding</keyword>
<accession>A0ABT5L8D7</accession>
<dbReference type="PROSITE" id="PS51194">
    <property type="entry name" value="HELICASE_CTER"/>
    <property type="match status" value="1"/>
</dbReference>
<evidence type="ECO:0000259" key="8">
    <source>
        <dbReference type="PROSITE" id="PS51192"/>
    </source>
</evidence>
<gene>
    <name evidence="10" type="ORF">M8044_000149</name>
</gene>
<dbReference type="PANTHER" id="PTHR47964">
    <property type="entry name" value="ATP-DEPENDENT DNA HELICASE HOMOLOG RECG, CHLOROPLASTIC"/>
    <property type="match status" value="1"/>
</dbReference>
<evidence type="ECO:0000256" key="1">
    <source>
        <dbReference type="ARBA" id="ARBA00022741"/>
    </source>
</evidence>
<evidence type="ECO:0000256" key="5">
    <source>
        <dbReference type="ARBA" id="ARBA00022840"/>
    </source>
</evidence>
<evidence type="ECO:0000256" key="6">
    <source>
        <dbReference type="ARBA" id="ARBA00023125"/>
    </source>
</evidence>
<dbReference type="InterPro" id="IPR047112">
    <property type="entry name" value="RecG/Mfd"/>
</dbReference>
<dbReference type="Pfam" id="PF00271">
    <property type="entry name" value="Helicase_C"/>
    <property type="match status" value="1"/>
</dbReference>
<sequence length="628" mass="73617">MITNLDDIFRQSDLYPKLIKNNINNLKELVLKKPKTYENFVLSKLSLIPDKTEIKLYGLIITKPVISRFSFKKKTKIFQILTDANTILKVIIFNNFFLKIIQLNKKIFIKGIYYHKYNTIIASFLSTEPNIDSKIKPIYKLKGIPDYSLQQLIKKVFQNSQLQIKETLNATILKKYNLISRQKAFENLHLPQNKQMLNKAIQRFKYEEAFVIIKRWFYKIKQLPLKQPLKCNISYVKEMINKIPFQLTSNQKKIVNEIYSDFNKNYPTQRLIQGDVGSGKTITVFIAALGIINLNKQVLMMTPTEILAKQHYLNFRKLFPEIESIIITSKSKQKKVYQEEIKQNKYKMIFGTHLLSNIEFFQLGLIIIDETHKFGTDIKNKTANQSLTSDILYLTATPIPKTLAIIYSGLLQISLLTEKPYSQQNIITKQCSFDKIVHLLRQNQLRNEQSYVIVPAIKDNKKYFNIHNVNLFLEKYNLEHLYILHSQKTTEQQEEIILNFMQNKKGILLATSIIEVGIDISNATIIIILGAEYFGLSQLHQLRGRVGRNNKQNYCFLVSKKDNERLNMLQKENNVRKLSDFDLYKRGPGDLLGKKQSGFFKFQFLDIRKDYPIINQIKKDFEYLQNKK</sequence>
<evidence type="ECO:0000313" key="10">
    <source>
        <dbReference type="EMBL" id="MDC9031930.1"/>
    </source>
</evidence>
<comment type="caution">
    <text evidence="10">The sequence shown here is derived from an EMBL/GenBank/DDBJ whole genome shotgun (WGS) entry which is preliminary data.</text>
</comment>
<keyword evidence="2" id="KW-0227">DNA damage</keyword>
<dbReference type="Gene3D" id="3.40.50.300">
    <property type="entry name" value="P-loop containing nucleotide triphosphate hydrolases"/>
    <property type="match status" value="2"/>
</dbReference>
<feature type="domain" description="Helicase C-terminal" evidence="9">
    <location>
        <begin position="432"/>
        <end position="589"/>
    </location>
</feature>